<sequence length="63" mass="6783">MFGLGLGALVSWLGGGGPLWLLLWWTWCGLVMAMFARPTTSLLHVLFLAVAMPLAIATVPFIP</sequence>
<keyword evidence="1" id="KW-0812">Transmembrane</keyword>
<evidence type="ECO:0000313" key="2">
    <source>
        <dbReference type="EMBL" id="GFH10276.1"/>
    </source>
</evidence>
<keyword evidence="3" id="KW-1185">Reference proteome</keyword>
<dbReference type="EMBL" id="BLLF01000302">
    <property type="protein sequence ID" value="GFH10276.1"/>
    <property type="molecule type" value="Genomic_DNA"/>
</dbReference>
<keyword evidence="1" id="KW-1133">Transmembrane helix</keyword>
<evidence type="ECO:0000313" key="3">
    <source>
        <dbReference type="Proteomes" id="UP000485058"/>
    </source>
</evidence>
<protein>
    <submittedName>
        <fullName evidence="2">Uncharacterized protein</fullName>
    </submittedName>
</protein>
<feature type="transmembrane region" description="Helical" evidence="1">
    <location>
        <begin position="12"/>
        <end position="35"/>
    </location>
</feature>
<proteinExistence type="predicted"/>
<gene>
    <name evidence="2" type="ORF">HaLaN_05559</name>
</gene>
<accession>A0A699YTI0</accession>
<organism evidence="2 3">
    <name type="scientific">Haematococcus lacustris</name>
    <name type="common">Green alga</name>
    <name type="synonym">Haematococcus pluvialis</name>
    <dbReference type="NCBI Taxonomy" id="44745"/>
    <lineage>
        <taxon>Eukaryota</taxon>
        <taxon>Viridiplantae</taxon>
        <taxon>Chlorophyta</taxon>
        <taxon>core chlorophytes</taxon>
        <taxon>Chlorophyceae</taxon>
        <taxon>CS clade</taxon>
        <taxon>Chlamydomonadales</taxon>
        <taxon>Haematococcaceae</taxon>
        <taxon>Haematococcus</taxon>
    </lineage>
</organism>
<reference evidence="2 3" key="1">
    <citation type="submission" date="2020-02" db="EMBL/GenBank/DDBJ databases">
        <title>Draft genome sequence of Haematococcus lacustris strain NIES-144.</title>
        <authorList>
            <person name="Morimoto D."/>
            <person name="Nakagawa S."/>
            <person name="Yoshida T."/>
            <person name="Sawayama S."/>
        </authorList>
    </citation>
    <scope>NUCLEOTIDE SEQUENCE [LARGE SCALE GENOMIC DNA]</scope>
    <source>
        <strain evidence="2 3">NIES-144</strain>
    </source>
</reference>
<dbReference type="AlphaFoldDB" id="A0A699YTI0"/>
<name>A0A699YTI0_HAELA</name>
<keyword evidence="1" id="KW-0472">Membrane</keyword>
<evidence type="ECO:0000256" key="1">
    <source>
        <dbReference type="SAM" id="Phobius"/>
    </source>
</evidence>
<feature type="non-terminal residue" evidence="2">
    <location>
        <position position="1"/>
    </location>
</feature>
<dbReference type="Proteomes" id="UP000485058">
    <property type="component" value="Unassembled WGS sequence"/>
</dbReference>
<feature type="transmembrane region" description="Helical" evidence="1">
    <location>
        <begin position="42"/>
        <end position="62"/>
    </location>
</feature>
<comment type="caution">
    <text evidence="2">The sequence shown here is derived from an EMBL/GenBank/DDBJ whole genome shotgun (WGS) entry which is preliminary data.</text>
</comment>